<dbReference type="InterPro" id="IPR003731">
    <property type="entry name" value="Di-Nase_FeMo-co_biosynth"/>
</dbReference>
<reference evidence="2 3" key="1">
    <citation type="submission" date="2018-07" db="EMBL/GenBank/DDBJ databases">
        <title>Genomic Encyclopedia of Type Strains, Phase IV (KMG-IV): sequencing the most valuable type-strain genomes for metagenomic binning, comparative biology and taxonomic classification.</title>
        <authorList>
            <person name="Goeker M."/>
        </authorList>
    </citation>
    <scope>NUCLEOTIDE SEQUENCE [LARGE SCALE GENOMIC DNA]</scope>
    <source>
        <strain evidence="2 3">DSM 7466</strain>
    </source>
</reference>
<dbReference type="RefSeq" id="WP_048175742.1">
    <property type="nucleotide sequence ID" value="NZ_QREL01000001.1"/>
</dbReference>
<gene>
    <name evidence="2" type="ORF">C7452_0205</name>
</gene>
<dbReference type="EMBL" id="QREL01000001">
    <property type="protein sequence ID" value="REE28205.1"/>
    <property type="molecule type" value="Genomic_DNA"/>
</dbReference>
<evidence type="ECO:0000313" key="2">
    <source>
        <dbReference type="EMBL" id="REE28205.1"/>
    </source>
</evidence>
<feature type="domain" description="Dinitrogenase iron-molybdenum cofactor biosynthesis" evidence="1">
    <location>
        <begin position="14"/>
        <end position="100"/>
    </location>
</feature>
<dbReference type="GeneID" id="82297617"/>
<dbReference type="InterPro" id="IPR036105">
    <property type="entry name" value="DiNase_FeMo-co_biosyn_sf"/>
</dbReference>
<organism evidence="2 3">
    <name type="scientific">Methanothermobacter defluvii</name>
    <dbReference type="NCBI Taxonomy" id="49339"/>
    <lineage>
        <taxon>Archaea</taxon>
        <taxon>Methanobacteriati</taxon>
        <taxon>Methanobacteriota</taxon>
        <taxon>Methanomada group</taxon>
        <taxon>Methanobacteria</taxon>
        <taxon>Methanobacteriales</taxon>
        <taxon>Methanobacteriaceae</taxon>
        <taxon>Methanothermobacter</taxon>
    </lineage>
</organism>
<accession>A0A371NCG7</accession>
<dbReference type="Pfam" id="PF02579">
    <property type="entry name" value="Nitro_FeMo-Co"/>
    <property type="match status" value="1"/>
</dbReference>
<dbReference type="Gene3D" id="3.30.420.130">
    <property type="entry name" value="Dinitrogenase iron-molybdenum cofactor biosynthesis domain"/>
    <property type="match status" value="1"/>
</dbReference>
<dbReference type="Proteomes" id="UP000256864">
    <property type="component" value="Unassembled WGS sequence"/>
</dbReference>
<protein>
    <submittedName>
        <fullName evidence="2">Putative Fe-Mo cluster-binding NifX family protein</fullName>
    </submittedName>
</protein>
<dbReference type="PANTHER" id="PTHR42983">
    <property type="entry name" value="DINITROGENASE IRON-MOLYBDENUM COFACTOR PROTEIN-RELATED"/>
    <property type="match status" value="1"/>
</dbReference>
<evidence type="ECO:0000259" key="1">
    <source>
        <dbReference type="Pfam" id="PF02579"/>
    </source>
</evidence>
<proteinExistence type="predicted"/>
<dbReference type="CDD" id="cd00851">
    <property type="entry name" value="MTH1175"/>
    <property type="match status" value="1"/>
</dbReference>
<evidence type="ECO:0000313" key="3">
    <source>
        <dbReference type="Proteomes" id="UP000256864"/>
    </source>
</evidence>
<dbReference type="InterPro" id="IPR033913">
    <property type="entry name" value="MTH1175_dom"/>
</dbReference>
<sequence length="116" mass="12420">MKICIPVTEERGMDSEVSEHFGKTPLFAFYDDEINELEIIKIGGRHSGGGLTPAEIAVNSDADILICANIGSKAINLLRTHGVDVLMGARGTVAETLNMLKRGELTGATNPCKGRH</sequence>
<dbReference type="SUPFAM" id="SSF53146">
    <property type="entry name" value="Nitrogenase accessory factor-like"/>
    <property type="match status" value="1"/>
</dbReference>
<dbReference type="AlphaFoldDB" id="A0A371NCG7"/>
<name>A0A371NCG7_9EURY</name>
<keyword evidence="3" id="KW-1185">Reference proteome</keyword>
<comment type="caution">
    <text evidence="2">The sequence shown here is derived from an EMBL/GenBank/DDBJ whole genome shotgun (WGS) entry which is preliminary data.</text>
</comment>
<dbReference type="PANTHER" id="PTHR42983:SF1">
    <property type="entry name" value="IRON-MOLYBDENUM PROTEIN"/>
    <property type="match status" value="1"/>
</dbReference>